<dbReference type="RefSeq" id="WP_260220105.1">
    <property type="nucleotide sequence ID" value="NZ_JAJAGO010000011.1"/>
</dbReference>
<reference evidence="3 4" key="1">
    <citation type="submission" date="2021-10" db="EMBL/GenBank/DDBJ databases">
        <title>Streptomyces gossypii sp. nov., isolated from soil collected from cotton field.</title>
        <authorList>
            <person name="Ge X."/>
            <person name="Chen X."/>
            <person name="Liu W."/>
        </authorList>
    </citation>
    <scope>NUCLEOTIDE SEQUENCE [LARGE SCALE GENOMIC DNA]</scope>
    <source>
        <strain evidence="3 4">N2-109</strain>
    </source>
</reference>
<organism evidence="3 4">
    <name type="scientific">Streptomyces gossypii</name>
    <dbReference type="NCBI Taxonomy" id="2883101"/>
    <lineage>
        <taxon>Bacteria</taxon>
        <taxon>Bacillati</taxon>
        <taxon>Actinomycetota</taxon>
        <taxon>Actinomycetes</taxon>
        <taxon>Kitasatosporales</taxon>
        <taxon>Streptomycetaceae</taxon>
        <taxon>Streptomyces</taxon>
    </lineage>
</organism>
<dbReference type="InterPro" id="IPR001646">
    <property type="entry name" value="5peptide_repeat"/>
</dbReference>
<protein>
    <submittedName>
        <fullName evidence="3">Pentapeptide repeat-containing protein</fullName>
    </submittedName>
</protein>
<dbReference type="Proteomes" id="UP001156389">
    <property type="component" value="Unassembled WGS sequence"/>
</dbReference>
<dbReference type="SUPFAM" id="SSF141571">
    <property type="entry name" value="Pentapeptide repeat-like"/>
    <property type="match status" value="1"/>
</dbReference>
<dbReference type="EMBL" id="JAJAGO010000011">
    <property type="protein sequence ID" value="MCT2592782.1"/>
    <property type="molecule type" value="Genomic_DNA"/>
</dbReference>
<dbReference type="Pfam" id="PF13599">
    <property type="entry name" value="Pentapeptide_4"/>
    <property type="match status" value="1"/>
</dbReference>
<feature type="compositionally biased region" description="Basic residues" evidence="2">
    <location>
        <begin position="23"/>
        <end position="32"/>
    </location>
</feature>
<comment type="caution">
    <text evidence="3">The sequence shown here is derived from an EMBL/GenBank/DDBJ whole genome shotgun (WGS) entry which is preliminary data.</text>
</comment>
<accession>A0ABT2JXZ9</accession>
<sequence length="257" mass="26740">MATGEARGTARDGAARGGTARGARGRGGKRGRGAGGVAPPQRPGISLPALRPFEERALRADGDYDGLAFTDLDLGGAEGAGATFLECGVYRCALGEAVLRKVRLIDSVFEGVTGVGTNLASAEFRDVELTDARLGGVQLHGSRLMRTVVRGGKIDFLNLRQSVLTDVVFEDCVLIEPDFADARLERVSFAGCVLRQADFHGATMKDVDLRDAAELGIAAGLDRLAGAVISSAQLLDLAPALALQLGIRVEDGHEGGA</sequence>
<evidence type="ECO:0000256" key="2">
    <source>
        <dbReference type="SAM" id="MobiDB-lite"/>
    </source>
</evidence>
<keyword evidence="1" id="KW-0677">Repeat</keyword>
<evidence type="ECO:0000313" key="3">
    <source>
        <dbReference type="EMBL" id="MCT2592782.1"/>
    </source>
</evidence>
<dbReference type="Gene3D" id="2.160.20.80">
    <property type="entry name" value="E3 ubiquitin-protein ligase SopA"/>
    <property type="match status" value="1"/>
</dbReference>
<evidence type="ECO:0000313" key="4">
    <source>
        <dbReference type="Proteomes" id="UP001156389"/>
    </source>
</evidence>
<dbReference type="PANTHER" id="PTHR47485">
    <property type="entry name" value="THYLAKOID LUMENAL 17.4 KDA PROTEIN, CHLOROPLASTIC"/>
    <property type="match status" value="1"/>
</dbReference>
<proteinExistence type="predicted"/>
<keyword evidence="4" id="KW-1185">Reference proteome</keyword>
<gene>
    <name evidence="3" type="ORF">LHJ74_23190</name>
</gene>
<feature type="region of interest" description="Disordered" evidence="2">
    <location>
        <begin position="1"/>
        <end position="47"/>
    </location>
</feature>
<dbReference type="Pfam" id="PF13576">
    <property type="entry name" value="Pentapeptide_3"/>
    <property type="match status" value="1"/>
</dbReference>
<name>A0ABT2JXZ9_9ACTN</name>
<evidence type="ECO:0000256" key="1">
    <source>
        <dbReference type="ARBA" id="ARBA00022737"/>
    </source>
</evidence>
<dbReference type="PANTHER" id="PTHR47485:SF1">
    <property type="entry name" value="THYLAKOID LUMENAL 17.4 KDA PROTEIN, CHLOROPLASTIC"/>
    <property type="match status" value="1"/>
</dbReference>